<keyword evidence="3" id="KW-1185">Reference proteome</keyword>
<dbReference type="Proteomes" id="UP001243757">
    <property type="component" value="Unassembled WGS sequence"/>
</dbReference>
<dbReference type="RefSeq" id="WP_284482584.1">
    <property type="nucleotide sequence ID" value="NZ_JASNJD010000018.1"/>
</dbReference>
<comment type="caution">
    <text evidence="2">The sequence shown here is derived from an EMBL/GenBank/DDBJ whole genome shotgun (WGS) entry which is preliminary data.</text>
</comment>
<sequence>MSSWLTRYGFDTPKLRFAGVTAVTACLAFVLAWALGLEHPQWAAMTVWAASQPTRGQLLEKSLFRILGTISGTIAGVLLVLSMQIHPALLVVGLTIWVGLCTGIGNLQRGFVAYSTVLAGYTAAMVSLLDSAHPDHVFALGIDRFATVLTGVIAATIFGYLFAGRSDGAGLRRQVRDLLADLLDRAAAPRDGNIGGADGSADGDGDRILLSRLAAVEEGLDPHAAGSIRSRREVRATRGLLIAAIPVLLRRRNRGDGPGMPPAVSTGLSRAATALRANDPLTALSALETARDAVLPGPDQAGAHGPTPGLSETLEPLIAALAQWARPSDPVTPEPALPVVLHRDWIGAREAMLRAMGGLGLFGAVWLITDWSMGGYMMLGLSVMLSLMSSFENPAVFMRYVFVGQVYGVLGALAIRWLAWPLADSEFQMVLMTLPFILFGAVLVGHKRTTLHSFDYNMVMLLLTQVQTPLHGSFGGSVMMGLAVISAPLVAMLAYRFVYPVGLRRRLDTLLASMLHDLSDLAADAGALEHRRIWRARLYHRMLRLIRLSERYARANVEASEASLAILNLGHAAMRCHEILGDPARSDSDRRAARAVLGRIQTLRAHPARTEATLSRLRQRLSGEDAAMMDRAAAGVSALTPALHTD</sequence>
<protein>
    <submittedName>
        <fullName evidence="2">FUSC family protein</fullName>
    </submittedName>
</protein>
<feature type="transmembrane region" description="Helical" evidence="1">
    <location>
        <begin position="15"/>
        <end position="35"/>
    </location>
</feature>
<feature type="transmembrane region" description="Helical" evidence="1">
    <location>
        <begin position="87"/>
        <end position="104"/>
    </location>
</feature>
<proteinExistence type="predicted"/>
<feature type="transmembrane region" description="Helical" evidence="1">
    <location>
        <begin position="425"/>
        <end position="444"/>
    </location>
</feature>
<keyword evidence="1" id="KW-1133">Transmembrane helix</keyword>
<reference evidence="2 3" key="1">
    <citation type="submission" date="2023-05" db="EMBL/GenBank/DDBJ databases">
        <title>Pseudodonghicola sp. nov.</title>
        <authorList>
            <person name="Huang J."/>
        </authorList>
    </citation>
    <scope>NUCLEOTIDE SEQUENCE [LARGE SCALE GENOMIC DNA]</scope>
    <source>
        <strain evidence="2 3">IC7</strain>
    </source>
</reference>
<dbReference type="EMBL" id="JASNJD010000018">
    <property type="protein sequence ID" value="MDK3019811.1"/>
    <property type="molecule type" value="Genomic_DNA"/>
</dbReference>
<dbReference type="InterPro" id="IPR006726">
    <property type="entry name" value="PHBA_efflux_AaeB/fusaric-R"/>
</dbReference>
<keyword evidence="1" id="KW-0472">Membrane</keyword>
<feature type="transmembrane region" description="Helical" evidence="1">
    <location>
        <begin position="111"/>
        <end position="129"/>
    </location>
</feature>
<feature type="transmembrane region" description="Helical" evidence="1">
    <location>
        <begin position="141"/>
        <end position="163"/>
    </location>
</feature>
<organism evidence="2 3">
    <name type="scientific">Pseudodonghicola flavimaris</name>
    <dbReference type="NCBI Taxonomy" id="3050036"/>
    <lineage>
        <taxon>Bacteria</taxon>
        <taxon>Pseudomonadati</taxon>
        <taxon>Pseudomonadota</taxon>
        <taxon>Alphaproteobacteria</taxon>
        <taxon>Rhodobacterales</taxon>
        <taxon>Paracoccaceae</taxon>
        <taxon>Pseudodonghicola</taxon>
    </lineage>
</organism>
<evidence type="ECO:0000256" key="1">
    <source>
        <dbReference type="SAM" id="Phobius"/>
    </source>
</evidence>
<feature type="transmembrane region" description="Helical" evidence="1">
    <location>
        <begin position="63"/>
        <end position="81"/>
    </location>
</feature>
<keyword evidence="1" id="KW-0812">Transmembrane</keyword>
<dbReference type="Pfam" id="PF04632">
    <property type="entry name" value="FUSC"/>
    <property type="match status" value="1"/>
</dbReference>
<accession>A0ABT7F5D7</accession>
<evidence type="ECO:0000313" key="2">
    <source>
        <dbReference type="EMBL" id="MDK3019811.1"/>
    </source>
</evidence>
<name>A0ABT7F5D7_9RHOB</name>
<feature type="transmembrane region" description="Helical" evidence="1">
    <location>
        <begin position="400"/>
        <end position="419"/>
    </location>
</feature>
<gene>
    <name evidence="2" type="ORF">QO033_19185</name>
</gene>
<feature type="transmembrane region" description="Helical" evidence="1">
    <location>
        <begin position="478"/>
        <end position="498"/>
    </location>
</feature>
<evidence type="ECO:0000313" key="3">
    <source>
        <dbReference type="Proteomes" id="UP001243757"/>
    </source>
</evidence>